<feature type="transmembrane region" description="Helical" evidence="6">
    <location>
        <begin position="324"/>
        <end position="344"/>
    </location>
</feature>
<feature type="transmembrane region" description="Helical" evidence="6">
    <location>
        <begin position="489"/>
        <end position="510"/>
    </location>
</feature>
<feature type="transmembrane region" description="Helical" evidence="6">
    <location>
        <begin position="47"/>
        <end position="67"/>
    </location>
</feature>
<protein>
    <submittedName>
        <fullName evidence="8">Bifunctional lysylphosphatidylglycerol flippase/synthetase MprF</fullName>
    </submittedName>
</protein>
<evidence type="ECO:0000256" key="5">
    <source>
        <dbReference type="ARBA" id="ARBA00023136"/>
    </source>
</evidence>
<dbReference type="Pfam" id="PF09924">
    <property type="entry name" value="LPG_synthase_C"/>
    <property type="match status" value="1"/>
</dbReference>
<feature type="transmembrane region" description="Helical" evidence="6">
    <location>
        <begin position="167"/>
        <end position="190"/>
    </location>
</feature>
<dbReference type="InterPro" id="IPR024320">
    <property type="entry name" value="LPG_synthase_C"/>
</dbReference>
<feature type="transmembrane region" description="Helical" evidence="6">
    <location>
        <begin position="364"/>
        <end position="387"/>
    </location>
</feature>
<evidence type="ECO:0000256" key="2">
    <source>
        <dbReference type="ARBA" id="ARBA00022475"/>
    </source>
</evidence>
<dbReference type="NCBIfam" id="NF033480">
    <property type="entry name" value="bifunc_MprF"/>
    <property type="match status" value="1"/>
</dbReference>
<comment type="caution">
    <text evidence="8">The sequence shown here is derived from an EMBL/GenBank/DDBJ whole genome shotgun (WGS) entry which is preliminary data.</text>
</comment>
<feature type="domain" description="Phosphatidylglycerol lysyltransferase C-terminal" evidence="7">
    <location>
        <begin position="575"/>
        <end position="862"/>
    </location>
</feature>
<evidence type="ECO:0000256" key="3">
    <source>
        <dbReference type="ARBA" id="ARBA00022692"/>
    </source>
</evidence>
<gene>
    <name evidence="8" type="primary">mprF</name>
    <name evidence="8" type="ORF">WJT86_06960</name>
</gene>
<keyword evidence="4 6" id="KW-1133">Transmembrane helix</keyword>
<feature type="transmembrane region" description="Helical" evidence="6">
    <location>
        <begin position="202"/>
        <end position="222"/>
    </location>
</feature>
<name>A0ABV0BJC1_9HYPH</name>
<evidence type="ECO:0000313" key="9">
    <source>
        <dbReference type="Proteomes" id="UP001418637"/>
    </source>
</evidence>
<keyword evidence="2" id="KW-1003">Cell membrane</keyword>
<evidence type="ECO:0000256" key="4">
    <source>
        <dbReference type="ARBA" id="ARBA00022989"/>
    </source>
</evidence>
<dbReference type="Proteomes" id="UP001418637">
    <property type="component" value="Unassembled WGS sequence"/>
</dbReference>
<evidence type="ECO:0000313" key="8">
    <source>
        <dbReference type="EMBL" id="MEN3930797.1"/>
    </source>
</evidence>
<keyword evidence="5 6" id="KW-0472">Membrane</keyword>
<reference evidence="8 9" key="1">
    <citation type="submission" date="2024-04" db="EMBL/GenBank/DDBJ databases">
        <title>A novel species isolated from cricket.</title>
        <authorList>
            <person name="Wang H.-C."/>
        </authorList>
    </citation>
    <scope>NUCLEOTIDE SEQUENCE [LARGE SCALE GENOMIC DNA]</scope>
    <source>
        <strain evidence="8 9">WL0021</strain>
    </source>
</reference>
<feature type="transmembrane region" description="Helical" evidence="6">
    <location>
        <begin position="407"/>
        <end position="427"/>
    </location>
</feature>
<feature type="transmembrane region" description="Helical" evidence="6">
    <location>
        <begin position="434"/>
        <end position="453"/>
    </location>
</feature>
<feature type="transmembrane region" description="Helical" evidence="6">
    <location>
        <begin position="530"/>
        <end position="551"/>
    </location>
</feature>
<dbReference type="EMBL" id="JBBYXI010000002">
    <property type="protein sequence ID" value="MEN3930797.1"/>
    <property type="molecule type" value="Genomic_DNA"/>
</dbReference>
<keyword evidence="9" id="KW-1185">Reference proteome</keyword>
<accession>A0ABV0BJC1</accession>
<dbReference type="InterPro" id="IPR051211">
    <property type="entry name" value="PG_lysyltransferase"/>
</dbReference>
<proteinExistence type="predicted"/>
<evidence type="ECO:0000256" key="6">
    <source>
        <dbReference type="SAM" id="Phobius"/>
    </source>
</evidence>
<dbReference type="SUPFAM" id="SSF55729">
    <property type="entry name" value="Acyl-CoA N-acyltransferases (Nat)"/>
    <property type="match status" value="1"/>
</dbReference>
<feature type="transmembrane region" description="Helical" evidence="6">
    <location>
        <begin position="271"/>
        <end position="289"/>
    </location>
</feature>
<dbReference type="PANTHER" id="PTHR34697:SF2">
    <property type="entry name" value="PHOSPHATIDYLGLYCEROL LYSYLTRANSFERASE"/>
    <property type="match status" value="1"/>
</dbReference>
<comment type="subcellular location">
    <subcellularLocation>
        <location evidence="1">Cell membrane</location>
        <topology evidence="1">Multi-pass membrane protein</topology>
    </subcellularLocation>
</comment>
<feature type="transmembrane region" description="Helical" evidence="6">
    <location>
        <begin position="87"/>
        <end position="105"/>
    </location>
</feature>
<dbReference type="InterPro" id="IPR016181">
    <property type="entry name" value="Acyl_CoA_acyltransferase"/>
</dbReference>
<keyword evidence="3 6" id="KW-0812">Transmembrane</keyword>
<feature type="transmembrane region" description="Helical" evidence="6">
    <location>
        <begin position="125"/>
        <end position="147"/>
    </location>
</feature>
<feature type="transmembrane region" description="Helical" evidence="6">
    <location>
        <begin position="459"/>
        <end position="477"/>
    </location>
</feature>
<dbReference type="PANTHER" id="PTHR34697">
    <property type="entry name" value="PHOSPHATIDYLGLYCEROL LYSYLTRANSFERASE"/>
    <property type="match status" value="1"/>
</dbReference>
<feature type="transmembrane region" description="Helical" evidence="6">
    <location>
        <begin position="243"/>
        <end position="265"/>
    </location>
</feature>
<organism evidence="8 9">
    <name type="scientific">Hohaiivirga grylli</name>
    <dbReference type="NCBI Taxonomy" id="3133970"/>
    <lineage>
        <taxon>Bacteria</taxon>
        <taxon>Pseudomonadati</taxon>
        <taxon>Pseudomonadota</taxon>
        <taxon>Alphaproteobacteria</taxon>
        <taxon>Hyphomicrobiales</taxon>
        <taxon>Methylobacteriaceae</taxon>
        <taxon>Hohaiivirga</taxon>
    </lineage>
</organism>
<evidence type="ECO:0000259" key="7">
    <source>
        <dbReference type="Pfam" id="PF09924"/>
    </source>
</evidence>
<evidence type="ECO:0000256" key="1">
    <source>
        <dbReference type="ARBA" id="ARBA00004651"/>
    </source>
</evidence>
<dbReference type="RefSeq" id="WP_346336822.1">
    <property type="nucleotide sequence ID" value="NZ_JBBYXI010000002.1"/>
</dbReference>
<sequence length="890" mass="98633">MSHKSASEASELPFPDDYLSSGPSDVAEDLTEHAKPPSKLRITVIRWAPRIFTIIVLAIIIALLVHLLTDINPREILHSIEKTPHKIFAAAVLFSGISYLALMGYDACAIHTVSNRPVRASSIAIGSFCSYAVGQTLGFPLVTAGAVRWRIYGKAGLNLSTVAKLTIIANLTLWMGMFVVLGTALVFYPRMMSDLNHLSLEVNKGIGVTLLLALAGFVGWCGSGERYLGRGVATLPLPNARTVIVQIILGFIDVGAAAAALWIFLPPEANISFMAFAAIFSAAIILAIVSHLPAGLGAFEAIVLLALPHVPAEKTISALLMWRIAYTLIPFICAVGLFALYEVVTADNKIGRGLRSFRRALFPFIPPIVGVLTFLGGVVLLVSGAVPSYNSRIAILTHFVPLPFSEVSHLIGSVSGVALLVLSHGLIKRLETAWFFTVFVLIAGIVVSLLKGLDWEEATILTIILVLLLSFRDAFYRKGALLSAPPSKGMIALILLFIAGSTWLGFLAYTDIAYQKQLWWDFTWHDDVSRFLRSTAAIFIVCAAAVFYVLIGRRPTRKGPEETIPYEQLKSILAHANRADANLALLGDKRFLFHPEGDAFLMYRVQGKSWIVMGDPVGPKERITELMWTFMDEADKHAGWPVFYQVSTEHIPLYLDGGFSLVKLGEEARVDISKFSIEGKSGKDWRFALNRMQKTNLIFEIVPANRVLEIRDQLREVSDIWLSKRGAAEKGFSTGFWDDDYILNFDTAIIKREDKIIAFANLWQSIPRKELTVDLMRHLPDEPGVMDLLFLQIILYGKEHGLHWFNLGMAPLSGLSPHRLAPSWHKIASFVAKNSERFYGFSGLRRYKSKFKPQWEPRYLAYPGGWMLPQILIDVTALISGGVSRTLWKK</sequence>